<protein>
    <submittedName>
        <fullName evidence="1">Uncharacterized protein</fullName>
    </submittedName>
</protein>
<evidence type="ECO:0000313" key="1">
    <source>
        <dbReference type="EMBL" id="GIX91161.1"/>
    </source>
</evidence>
<dbReference type="EMBL" id="BPLR01003999">
    <property type="protein sequence ID" value="GIX91161.1"/>
    <property type="molecule type" value="Genomic_DNA"/>
</dbReference>
<proteinExistence type="predicted"/>
<organism evidence="1 2">
    <name type="scientific">Caerostris extrusa</name>
    <name type="common">Bark spider</name>
    <name type="synonym">Caerostris bankana</name>
    <dbReference type="NCBI Taxonomy" id="172846"/>
    <lineage>
        <taxon>Eukaryota</taxon>
        <taxon>Metazoa</taxon>
        <taxon>Ecdysozoa</taxon>
        <taxon>Arthropoda</taxon>
        <taxon>Chelicerata</taxon>
        <taxon>Arachnida</taxon>
        <taxon>Araneae</taxon>
        <taxon>Araneomorphae</taxon>
        <taxon>Entelegynae</taxon>
        <taxon>Araneoidea</taxon>
        <taxon>Araneidae</taxon>
        <taxon>Caerostris</taxon>
    </lineage>
</organism>
<gene>
    <name evidence="1" type="ORF">CEXT_613341</name>
</gene>
<evidence type="ECO:0000313" key="2">
    <source>
        <dbReference type="Proteomes" id="UP001054945"/>
    </source>
</evidence>
<sequence>MRVQHTPSSTNPFQLNFVFCSRKDKISQTFPDVRNRDLPSSFKYDARFNPGRLIWTAEPYLSCRWPTTEVEGCFEISMKARC</sequence>
<dbReference type="Proteomes" id="UP001054945">
    <property type="component" value="Unassembled WGS sequence"/>
</dbReference>
<reference evidence="1 2" key="1">
    <citation type="submission" date="2021-06" db="EMBL/GenBank/DDBJ databases">
        <title>Caerostris extrusa draft genome.</title>
        <authorList>
            <person name="Kono N."/>
            <person name="Arakawa K."/>
        </authorList>
    </citation>
    <scope>NUCLEOTIDE SEQUENCE [LARGE SCALE GENOMIC DNA]</scope>
</reference>
<comment type="caution">
    <text evidence="1">The sequence shown here is derived from an EMBL/GenBank/DDBJ whole genome shotgun (WGS) entry which is preliminary data.</text>
</comment>
<name>A0AAV4P4N8_CAEEX</name>
<accession>A0AAV4P4N8</accession>
<dbReference type="AlphaFoldDB" id="A0AAV4P4N8"/>
<keyword evidence="2" id="KW-1185">Reference proteome</keyword>